<name>A0A381NF87_9ZZZZ</name>
<reference evidence="2" key="1">
    <citation type="submission" date="2018-05" db="EMBL/GenBank/DDBJ databases">
        <authorList>
            <person name="Lanie J.A."/>
            <person name="Ng W.-L."/>
            <person name="Kazmierczak K.M."/>
            <person name="Andrzejewski T.M."/>
            <person name="Davidsen T.M."/>
            <person name="Wayne K.J."/>
            <person name="Tettelin H."/>
            <person name="Glass J.I."/>
            <person name="Rusch D."/>
            <person name="Podicherti R."/>
            <person name="Tsui H.-C.T."/>
            <person name="Winkler M.E."/>
        </authorList>
    </citation>
    <scope>NUCLEOTIDE SEQUENCE</scope>
</reference>
<dbReference type="InterPro" id="IPR045155">
    <property type="entry name" value="Beta-lactam_cat"/>
</dbReference>
<feature type="domain" description="Beta-lactamase class A catalytic" evidence="1">
    <location>
        <begin position="26"/>
        <end position="236"/>
    </location>
</feature>
<sequence length="281" mass="30887">MSRDSLWKQLETTLKDKITTFDGVAGLSVKSLTSGKSISINGDEVFPTASTIKIHVLAKLFSLQEEGEIDLSQRIRFTQNMYGSGSGVIHFLENDPEFTILDVAILMMLASDNTATNTCIDVAGMEGINDLIRDMGLSKTKLRRKMMDPEAINRGDENVSTPNELILMMDLLHNEKPTPKVSAQVLRIMSKPKSAYLNKAVGSKVVVANKPGGMDKVRGDTGIVYLPNNPYAVSIMSKFSMVDSIAQEGFLIDLARNIHKFMAIMEETNEFGLGLPKTLPL</sequence>
<organism evidence="2">
    <name type="scientific">marine metagenome</name>
    <dbReference type="NCBI Taxonomy" id="408172"/>
    <lineage>
        <taxon>unclassified sequences</taxon>
        <taxon>metagenomes</taxon>
        <taxon>ecological metagenomes</taxon>
    </lineage>
</organism>
<dbReference type="Gene3D" id="3.40.710.10">
    <property type="entry name" value="DD-peptidase/beta-lactamase superfamily"/>
    <property type="match status" value="1"/>
</dbReference>
<evidence type="ECO:0000259" key="1">
    <source>
        <dbReference type="Pfam" id="PF13354"/>
    </source>
</evidence>
<dbReference type="PANTHER" id="PTHR35333:SF3">
    <property type="entry name" value="BETA-LACTAMASE-TYPE TRANSPEPTIDASE FOLD CONTAINING PROTEIN"/>
    <property type="match status" value="1"/>
</dbReference>
<dbReference type="InterPro" id="IPR000871">
    <property type="entry name" value="Beta-lactam_class-A"/>
</dbReference>
<accession>A0A381NF87</accession>
<dbReference type="EMBL" id="UINC01000318">
    <property type="protein sequence ID" value="SUZ53177.1"/>
    <property type="molecule type" value="Genomic_DNA"/>
</dbReference>
<dbReference type="Pfam" id="PF13354">
    <property type="entry name" value="Beta-lactamase2"/>
    <property type="match status" value="1"/>
</dbReference>
<protein>
    <recommendedName>
        <fullName evidence="1">Beta-lactamase class A catalytic domain-containing protein</fullName>
    </recommendedName>
</protein>
<gene>
    <name evidence="2" type="ORF">METZ01_LOCUS6031</name>
</gene>
<dbReference type="PANTHER" id="PTHR35333">
    <property type="entry name" value="BETA-LACTAMASE"/>
    <property type="match status" value="1"/>
</dbReference>
<dbReference type="AlphaFoldDB" id="A0A381NF87"/>
<dbReference type="GO" id="GO:0030655">
    <property type="term" value="P:beta-lactam antibiotic catabolic process"/>
    <property type="evidence" value="ECO:0007669"/>
    <property type="project" value="InterPro"/>
</dbReference>
<dbReference type="SUPFAM" id="SSF56601">
    <property type="entry name" value="beta-lactamase/transpeptidase-like"/>
    <property type="match status" value="1"/>
</dbReference>
<proteinExistence type="predicted"/>
<dbReference type="GO" id="GO:0008800">
    <property type="term" value="F:beta-lactamase activity"/>
    <property type="evidence" value="ECO:0007669"/>
    <property type="project" value="InterPro"/>
</dbReference>
<dbReference type="InterPro" id="IPR012338">
    <property type="entry name" value="Beta-lactam/transpept-like"/>
</dbReference>
<dbReference type="GO" id="GO:0046677">
    <property type="term" value="P:response to antibiotic"/>
    <property type="evidence" value="ECO:0007669"/>
    <property type="project" value="InterPro"/>
</dbReference>
<evidence type="ECO:0000313" key="2">
    <source>
        <dbReference type="EMBL" id="SUZ53177.1"/>
    </source>
</evidence>